<protein>
    <submittedName>
        <fullName evidence="3">FO synthase subunit 1</fullName>
    </submittedName>
</protein>
<accession>A0ABP0M6D3</accession>
<evidence type="ECO:0000313" key="4">
    <source>
        <dbReference type="Proteomes" id="UP001642464"/>
    </source>
</evidence>
<feature type="coiled-coil region" evidence="1">
    <location>
        <begin position="3"/>
        <end position="34"/>
    </location>
</feature>
<proteinExistence type="predicted"/>
<dbReference type="EMBL" id="CAXAMM010019879">
    <property type="protein sequence ID" value="CAK9046626.1"/>
    <property type="molecule type" value="Genomic_DNA"/>
</dbReference>
<evidence type="ECO:0000313" key="2">
    <source>
        <dbReference type="EMBL" id="CAK9046543.1"/>
    </source>
</evidence>
<gene>
    <name evidence="2" type="ORF">SCF082_LOCUS26185</name>
    <name evidence="3" type="ORF">SCF082_LOCUS26214</name>
</gene>
<evidence type="ECO:0000313" key="3">
    <source>
        <dbReference type="EMBL" id="CAK9046626.1"/>
    </source>
</evidence>
<reference evidence="3 4" key="1">
    <citation type="submission" date="2024-02" db="EMBL/GenBank/DDBJ databases">
        <authorList>
            <person name="Chen Y."/>
            <person name="Shah S."/>
            <person name="Dougan E. K."/>
            <person name="Thang M."/>
            <person name="Chan C."/>
        </authorList>
    </citation>
    <scope>NUCLEOTIDE SEQUENCE [LARGE SCALE GENOMIC DNA]</scope>
</reference>
<keyword evidence="1" id="KW-0175">Coiled coil</keyword>
<sequence>MEKKNLELTAKIAEANLEQVRMQLEKDLEVLAARVKGPEHEAKEALKDHVYLRERKGVPAHASMVKELIKDVDVGPDDTIVLLDVIPNKHAEFARGVCQRLLTENLERPSVAYFGLMFEKDGRDAETAVQQIAYDHFDASPDAPPKRREREPVPEPTLELLAWSNGGCSFPDQIFNKFTPGTKAYHDLKALKDKVAEMYPSAPAPSTTSVGPAPVLRAGGRPDYTIEGGKRPLDVNRVVDVAAVKADDFSETKQGFQSSWLKKL</sequence>
<name>A0ABP0M6D3_9DINO</name>
<keyword evidence="4" id="KW-1185">Reference proteome</keyword>
<dbReference type="EMBL" id="CAXAMM010019835">
    <property type="protein sequence ID" value="CAK9046543.1"/>
    <property type="molecule type" value="Genomic_DNA"/>
</dbReference>
<dbReference type="Proteomes" id="UP001642464">
    <property type="component" value="Unassembled WGS sequence"/>
</dbReference>
<evidence type="ECO:0000256" key="1">
    <source>
        <dbReference type="SAM" id="Coils"/>
    </source>
</evidence>
<comment type="caution">
    <text evidence="3">The sequence shown here is derived from an EMBL/GenBank/DDBJ whole genome shotgun (WGS) entry which is preliminary data.</text>
</comment>
<organism evidence="3 4">
    <name type="scientific">Durusdinium trenchii</name>
    <dbReference type="NCBI Taxonomy" id="1381693"/>
    <lineage>
        <taxon>Eukaryota</taxon>
        <taxon>Sar</taxon>
        <taxon>Alveolata</taxon>
        <taxon>Dinophyceae</taxon>
        <taxon>Suessiales</taxon>
        <taxon>Symbiodiniaceae</taxon>
        <taxon>Durusdinium</taxon>
    </lineage>
</organism>